<accession>A0AAN7GPR5</accession>
<organism evidence="2 3">
    <name type="scientific">Podospora fimiseda</name>
    <dbReference type="NCBI Taxonomy" id="252190"/>
    <lineage>
        <taxon>Eukaryota</taxon>
        <taxon>Fungi</taxon>
        <taxon>Dikarya</taxon>
        <taxon>Ascomycota</taxon>
        <taxon>Pezizomycotina</taxon>
        <taxon>Sordariomycetes</taxon>
        <taxon>Sordariomycetidae</taxon>
        <taxon>Sordariales</taxon>
        <taxon>Podosporaceae</taxon>
        <taxon>Podospora</taxon>
    </lineage>
</organism>
<dbReference type="EMBL" id="MU865404">
    <property type="protein sequence ID" value="KAK4224086.1"/>
    <property type="molecule type" value="Genomic_DNA"/>
</dbReference>
<feature type="signal peptide" evidence="1">
    <location>
        <begin position="1"/>
        <end position="19"/>
    </location>
</feature>
<name>A0AAN7GPR5_9PEZI</name>
<protein>
    <submittedName>
        <fullName evidence="2">Uncharacterized protein</fullName>
    </submittedName>
</protein>
<evidence type="ECO:0000313" key="2">
    <source>
        <dbReference type="EMBL" id="KAK4224086.1"/>
    </source>
</evidence>
<keyword evidence="3" id="KW-1185">Reference proteome</keyword>
<feature type="chain" id="PRO_5042927059" evidence="1">
    <location>
        <begin position="20"/>
        <end position="142"/>
    </location>
</feature>
<reference evidence="2" key="2">
    <citation type="submission" date="2023-05" db="EMBL/GenBank/DDBJ databases">
        <authorList>
            <consortium name="Lawrence Berkeley National Laboratory"/>
            <person name="Steindorff A."/>
            <person name="Hensen N."/>
            <person name="Bonometti L."/>
            <person name="Westerberg I."/>
            <person name="Brannstrom I.O."/>
            <person name="Guillou S."/>
            <person name="Cros-Aarteil S."/>
            <person name="Calhoun S."/>
            <person name="Haridas S."/>
            <person name="Kuo A."/>
            <person name="Mondo S."/>
            <person name="Pangilinan J."/>
            <person name="Riley R."/>
            <person name="Labutti K."/>
            <person name="Andreopoulos B."/>
            <person name="Lipzen A."/>
            <person name="Chen C."/>
            <person name="Yanf M."/>
            <person name="Daum C."/>
            <person name="Ng V."/>
            <person name="Clum A."/>
            <person name="Ohm R."/>
            <person name="Martin F."/>
            <person name="Silar P."/>
            <person name="Natvig D."/>
            <person name="Lalanne C."/>
            <person name="Gautier V."/>
            <person name="Ament-Velasquez S.L."/>
            <person name="Kruys A."/>
            <person name="Hutchinson M.I."/>
            <person name="Powell A.J."/>
            <person name="Barry K."/>
            <person name="Miller A.N."/>
            <person name="Grigoriev I.V."/>
            <person name="Debuchy R."/>
            <person name="Gladieux P."/>
            <person name="Thoren M.H."/>
            <person name="Johannesson H."/>
        </authorList>
    </citation>
    <scope>NUCLEOTIDE SEQUENCE</scope>
    <source>
        <strain evidence="2">CBS 990.96</strain>
    </source>
</reference>
<sequence length="142" mass="14828">MKFTSILTTTAALVGSAIATPIEAGNGNLVRRQHATSAQFTGFTASCGASSCSYSTTATILPENIVVTLSHTTSGPTIPANSGPWTSSDPQVRLRFTLAFGEYRIVLSDTHQDTAITLDYFSPASDWPGATSYTGPSSFVAS</sequence>
<dbReference type="Proteomes" id="UP001301958">
    <property type="component" value="Unassembled WGS sequence"/>
</dbReference>
<evidence type="ECO:0000313" key="3">
    <source>
        <dbReference type="Proteomes" id="UP001301958"/>
    </source>
</evidence>
<reference evidence="2" key="1">
    <citation type="journal article" date="2023" name="Mol. Phylogenet. Evol.">
        <title>Genome-scale phylogeny and comparative genomics of the fungal order Sordariales.</title>
        <authorList>
            <person name="Hensen N."/>
            <person name="Bonometti L."/>
            <person name="Westerberg I."/>
            <person name="Brannstrom I.O."/>
            <person name="Guillou S."/>
            <person name="Cros-Aarteil S."/>
            <person name="Calhoun S."/>
            <person name="Haridas S."/>
            <person name="Kuo A."/>
            <person name="Mondo S."/>
            <person name="Pangilinan J."/>
            <person name="Riley R."/>
            <person name="LaButti K."/>
            <person name="Andreopoulos B."/>
            <person name="Lipzen A."/>
            <person name="Chen C."/>
            <person name="Yan M."/>
            <person name="Daum C."/>
            <person name="Ng V."/>
            <person name="Clum A."/>
            <person name="Steindorff A."/>
            <person name="Ohm R.A."/>
            <person name="Martin F."/>
            <person name="Silar P."/>
            <person name="Natvig D.O."/>
            <person name="Lalanne C."/>
            <person name="Gautier V."/>
            <person name="Ament-Velasquez S.L."/>
            <person name="Kruys A."/>
            <person name="Hutchinson M.I."/>
            <person name="Powell A.J."/>
            <person name="Barry K."/>
            <person name="Miller A.N."/>
            <person name="Grigoriev I.V."/>
            <person name="Debuchy R."/>
            <person name="Gladieux P."/>
            <person name="Hiltunen Thoren M."/>
            <person name="Johannesson H."/>
        </authorList>
    </citation>
    <scope>NUCLEOTIDE SEQUENCE</scope>
    <source>
        <strain evidence="2">CBS 990.96</strain>
    </source>
</reference>
<dbReference type="AlphaFoldDB" id="A0AAN7GPR5"/>
<proteinExistence type="predicted"/>
<gene>
    <name evidence="2" type="ORF">QBC38DRAFT_398364</name>
</gene>
<comment type="caution">
    <text evidence="2">The sequence shown here is derived from an EMBL/GenBank/DDBJ whole genome shotgun (WGS) entry which is preliminary data.</text>
</comment>
<evidence type="ECO:0000256" key="1">
    <source>
        <dbReference type="SAM" id="SignalP"/>
    </source>
</evidence>
<keyword evidence="1" id="KW-0732">Signal</keyword>